<dbReference type="AlphaFoldDB" id="A0A7R9P842"/>
<dbReference type="EMBL" id="OE181742">
    <property type="protein sequence ID" value="CAD7573633.1"/>
    <property type="molecule type" value="Genomic_DNA"/>
</dbReference>
<organism evidence="16">
    <name type="scientific">Timema californicum</name>
    <name type="common">California timema</name>
    <name type="synonym">Walking stick</name>
    <dbReference type="NCBI Taxonomy" id="61474"/>
    <lineage>
        <taxon>Eukaryota</taxon>
        <taxon>Metazoa</taxon>
        <taxon>Ecdysozoa</taxon>
        <taxon>Arthropoda</taxon>
        <taxon>Hexapoda</taxon>
        <taxon>Insecta</taxon>
        <taxon>Pterygota</taxon>
        <taxon>Neoptera</taxon>
        <taxon>Polyneoptera</taxon>
        <taxon>Phasmatodea</taxon>
        <taxon>Timematodea</taxon>
        <taxon>Timematoidea</taxon>
        <taxon>Timematidae</taxon>
        <taxon>Timema</taxon>
    </lineage>
</organism>
<dbReference type="GO" id="GO:0020037">
    <property type="term" value="F:heme binding"/>
    <property type="evidence" value="ECO:0007669"/>
    <property type="project" value="InterPro"/>
</dbReference>
<keyword evidence="12" id="KW-0503">Monooxygenase</keyword>
<dbReference type="InterPro" id="IPR001128">
    <property type="entry name" value="Cyt_P450"/>
</dbReference>
<keyword evidence="15" id="KW-1133">Transmembrane helix</keyword>
<dbReference type="PRINTS" id="PR00385">
    <property type="entry name" value="P450"/>
</dbReference>
<dbReference type="GO" id="GO:0005506">
    <property type="term" value="F:iron ion binding"/>
    <property type="evidence" value="ECO:0007669"/>
    <property type="project" value="InterPro"/>
</dbReference>
<proteinExistence type="inferred from homology"/>
<dbReference type="PANTHER" id="PTHR24291:SF187">
    <property type="entry name" value="CYTOCHROME P450 4AE1-RELATED"/>
    <property type="match status" value="1"/>
</dbReference>
<evidence type="ECO:0000256" key="15">
    <source>
        <dbReference type="SAM" id="Phobius"/>
    </source>
</evidence>
<evidence type="ECO:0000256" key="3">
    <source>
        <dbReference type="ARBA" id="ARBA00004174"/>
    </source>
</evidence>
<dbReference type="PANTHER" id="PTHR24291">
    <property type="entry name" value="CYTOCHROME P450 FAMILY 4"/>
    <property type="match status" value="1"/>
</dbReference>
<dbReference type="InterPro" id="IPR036396">
    <property type="entry name" value="Cyt_P450_sf"/>
</dbReference>
<dbReference type="Pfam" id="PF00067">
    <property type="entry name" value="p450"/>
    <property type="match status" value="2"/>
</dbReference>
<evidence type="ECO:0000256" key="10">
    <source>
        <dbReference type="ARBA" id="ARBA00023002"/>
    </source>
</evidence>
<dbReference type="GO" id="GO:0004497">
    <property type="term" value="F:monooxygenase activity"/>
    <property type="evidence" value="ECO:0007669"/>
    <property type="project" value="UniProtKB-KW"/>
</dbReference>
<dbReference type="InterPro" id="IPR017972">
    <property type="entry name" value="Cyt_P450_CS"/>
</dbReference>
<evidence type="ECO:0000256" key="2">
    <source>
        <dbReference type="ARBA" id="ARBA00003690"/>
    </source>
</evidence>
<dbReference type="SUPFAM" id="SSF48264">
    <property type="entry name" value="Cytochrome P450"/>
    <property type="match status" value="2"/>
</dbReference>
<dbReference type="PROSITE" id="PS00086">
    <property type="entry name" value="CYTOCHROME_P450"/>
    <property type="match status" value="1"/>
</dbReference>
<evidence type="ECO:0000313" key="16">
    <source>
        <dbReference type="EMBL" id="CAD7573633.1"/>
    </source>
</evidence>
<reference evidence="16" key="1">
    <citation type="submission" date="2020-11" db="EMBL/GenBank/DDBJ databases">
        <authorList>
            <person name="Tran Van P."/>
        </authorList>
    </citation>
    <scope>NUCLEOTIDE SEQUENCE</scope>
</reference>
<evidence type="ECO:0000256" key="14">
    <source>
        <dbReference type="PIRSR" id="PIRSR602401-1"/>
    </source>
</evidence>
<keyword evidence="15" id="KW-0812">Transmembrane</keyword>
<evidence type="ECO:0000256" key="7">
    <source>
        <dbReference type="ARBA" id="ARBA00022723"/>
    </source>
</evidence>
<dbReference type="Gene3D" id="1.10.630.10">
    <property type="entry name" value="Cytochrome P450"/>
    <property type="match status" value="2"/>
</dbReference>
<keyword evidence="9" id="KW-0492">Microsome</keyword>
<feature type="transmembrane region" description="Helical" evidence="15">
    <location>
        <begin position="154"/>
        <end position="184"/>
    </location>
</feature>
<dbReference type="PRINTS" id="PR00463">
    <property type="entry name" value="EP450I"/>
</dbReference>
<dbReference type="GO" id="GO:0005789">
    <property type="term" value="C:endoplasmic reticulum membrane"/>
    <property type="evidence" value="ECO:0007669"/>
    <property type="project" value="UniProtKB-SubCell"/>
</dbReference>
<comment type="similarity">
    <text evidence="5">Belongs to the cytochrome P450 family.</text>
</comment>
<gene>
    <name evidence="16" type="ORF">TCMB3V08_LOCUS6266</name>
</gene>
<keyword evidence="13 15" id="KW-0472">Membrane</keyword>
<dbReference type="GO" id="GO:0016705">
    <property type="term" value="F:oxidoreductase activity, acting on paired donors, with incorporation or reduction of molecular oxygen"/>
    <property type="evidence" value="ECO:0007669"/>
    <property type="project" value="InterPro"/>
</dbReference>
<name>A0A7R9P842_TIMCA</name>
<keyword evidence="10" id="KW-0560">Oxidoreductase</keyword>
<evidence type="ECO:0000256" key="11">
    <source>
        <dbReference type="ARBA" id="ARBA00023004"/>
    </source>
</evidence>
<keyword evidence="6 14" id="KW-0349">Heme</keyword>
<protein>
    <submittedName>
        <fullName evidence="16">(California timema) hypothetical protein</fullName>
    </submittedName>
</protein>
<sequence>MFVVRGALARSVILDVSTLPKGASIIIGAFALHRDPEYFPDPEKFDPDRFSPENSQGRHPYRYIPLRRVQELYGKQNPQYTQLGSNPDLSVFGSPVQHENSALDHAVTEDPLVCFSGEKVVGFSVPDGVLEVCFPPPPPTIPSKRLTNLSPSKYPTVLVVGHAMFSLIVTMCVCGVMAWAAYLYSKIHKMKELSEKIPGPPTIPLLGNARDIGATKLSSTSHVKGDEYLNRLSKENDLEELVAKFQEVDKYITTGSVIRKMNSSRTSWRKEAKKIRDSLKSGAGEEDVYQQRQWYFQILSFIDDQETPRTSISNIPENEEGFKETCDTEGEEEINASIYSVTKEPSTRCQSRGAGSRTSTAFTASRATNLKSRPQHCPDEILGIIKRQLSILLESLTRFDHLAQNWVEKIKALKNPQQKLMAEKLINDVLFEAEISRVEISSHIATPNLFGNQGQSPFTTWHREEYHISTPNHPQEARTHNPFWILVVILEFLQALVKLHKEYGSIIRLWLGADLFVVLSDPKYVEIILGSNKWIDKGVNYRYLYDWLGTGLLTSTGAKWKRHRKIITPTFHFKILENFIDVFNLNGQKLVDKLQKEVNGPEFNICPYVTLCTLDIICETAMGISINAQDGGSADFVEATQVMADSIVCRSFKPWLQSEIVFRMSSTGRGHAKALEVLHRLTEKVIQTRKAEYLSKHNSTQEDPSENENDIGAKKRRAFLDMLLESVQEGNMMSDADLREEVDTFMFEGHDTTASGVSFTLSSLSMYQDIQEKVVEELNSIFGDSDRNPTYRDIQEMKYLEMVIKETQRLFPSVPIFIRNIKEDVAIDGYIIPKGTNVTFVPILMHRDSNFYPNPERFNPERFSPENSLGKHPYQFISFSAGARNCIGQKFAMLEMKSTVSKVLRSYRLLPGSTTNKMEELVGEIVLKNINGIKLKLLPRKLQKKLNTSPTSTCEGVNVVYTPSILKGSNSLAQPAWYVIPPHMTAIEFA</sequence>
<comment type="subcellular location">
    <subcellularLocation>
        <location evidence="4">Endoplasmic reticulum membrane</location>
        <topology evidence="4">Peripheral membrane protein</topology>
    </subcellularLocation>
    <subcellularLocation>
        <location evidence="3">Microsome membrane</location>
        <topology evidence="3">Peripheral membrane protein</topology>
    </subcellularLocation>
</comment>
<keyword evidence="11 14" id="KW-0408">Iron</keyword>
<dbReference type="CDD" id="cd20628">
    <property type="entry name" value="CYP4"/>
    <property type="match status" value="1"/>
</dbReference>
<feature type="binding site" description="axial binding residue" evidence="14">
    <location>
        <position position="886"/>
    </location>
    <ligand>
        <name>heme</name>
        <dbReference type="ChEBI" id="CHEBI:30413"/>
    </ligand>
    <ligandPart>
        <name>Fe</name>
        <dbReference type="ChEBI" id="CHEBI:18248"/>
    </ligandPart>
</feature>
<evidence type="ECO:0000256" key="5">
    <source>
        <dbReference type="ARBA" id="ARBA00010617"/>
    </source>
</evidence>
<accession>A0A7R9P842</accession>
<keyword evidence="8" id="KW-0256">Endoplasmic reticulum</keyword>
<evidence type="ECO:0000256" key="8">
    <source>
        <dbReference type="ARBA" id="ARBA00022824"/>
    </source>
</evidence>
<evidence type="ECO:0000256" key="13">
    <source>
        <dbReference type="ARBA" id="ARBA00023136"/>
    </source>
</evidence>
<evidence type="ECO:0000256" key="4">
    <source>
        <dbReference type="ARBA" id="ARBA00004406"/>
    </source>
</evidence>
<comment type="cofactor">
    <cofactor evidence="1 14">
        <name>heme</name>
        <dbReference type="ChEBI" id="CHEBI:30413"/>
    </cofactor>
</comment>
<evidence type="ECO:0000256" key="6">
    <source>
        <dbReference type="ARBA" id="ARBA00022617"/>
    </source>
</evidence>
<dbReference type="InterPro" id="IPR050196">
    <property type="entry name" value="Cytochrome_P450_Monoox"/>
</dbReference>
<comment type="function">
    <text evidence="2">May be involved in the metabolism of insect hormones and in the breakdown of synthetic insecticides.</text>
</comment>
<dbReference type="InterPro" id="IPR002401">
    <property type="entry name" value="Cyt_P450_E_grp-I"/>
</dbReference>
<keyword evidence="7 14" id="KW-0479">Metal-binding</keyword>
<evidence type="ECO:0000256" key="12">
    <source>
        <dbReference type="ARBA" id="ARBA00023033"/>
    </source>
</evidence>
<evidence type="ECO:0000256" key="9">
    <source>
        <dbReference type="ARBA" id="ARBA00022848"/>
    </source>
</evidence>
<dbReference type="FunFam" id="1.10.630.10:FF:000035">
    <property type="entry name" value="CYtochrome P450 family"/>
    <property type="match status" value="1"/>
</dbReference>
<evidence type="ECO:0000256" key="1">
    <source>
        <dbReference type="ARBA" id="ARBA00001971"/>
    </source>
</evidence>